<name>A0A2P5AP78_PARAD</name>
<comment type="caution">
    <text evidence="1">The sequence shown here is derived from an EMBL/GenBank/DDBJ whole genome shotgun (WGS) entry which is preliminary data.</text>
</comment>
<sequence>MIRPSLHSAQIGRLSSIQVEFHHLPLHPMHHNPSV</sequence>
<dbReference type="Proteomes" id="UP000237105">
    <property type="component" value="Unassembled WGS sequence"/>
</dbReference>
<evidence type="ECO:0000313" key="1">
    <source>
        <dbReference type="EMBL" id="PON38320.1"/>
    </source>
</evidence>
<evidence type="ECO:0000313" key="2">
    <source>
        <dbReference type="Proteomes" id="UP000237105"/>
    </source>
</evidence>
<gene>
    <name evidence="1" type="ORF">PanWU01x14_313480</name>
</gene>
<keyword evidence="2" id="KW-1185">Reference proteome</keyword>
<proteinExistence type="predicted"/>
<accession>A0A2P5AP78</accession>
<dbReference type="EMBL" id="JXTB01000499">
    <property type="protein sequence ID" value="PON38320.1"/>
    <property type="molecule type" value="Genomic_DNA"/>
</dbReference>
<protein>
    <submittedName>
        <fullName evidence="1">Uncharacterized protein</fullName>
    </submittedName>
</protein>
<dbReference type="AlphaFoldDB" id="A0A2P5AP78"/>
<organism evidence="1 2">
    <name type="scientific">Parasponia andersonii</name>
    <name type="common">Sponia andersonii</name>
    <dbReference type="NCBI Taxonomy" id="3476"/>
    <lineage>
        <taxon>Eukaryota</taxon>
        <taxon>Viridiplantae</taxon>
        <taxon>Streptophyta</taxon>
        <taxon>Embryophyta</taxon>
        <taxon>Tracheophyta</taxon>
        <taxon>Spermatophyta</taxon>
        <taxon>Magnoliopsida</taxon>
        <taxon>eudicotyledons</taxon>
        <taxon>Gunneridae</taxon>
        <taxon>Pentapetalae</taxon>
        <taxon>rosids</taxon>
        <taxon>fabids</taxon>
        <taxon>Rosales</taxon>
        <taxon>Cannabaceae</taxon>
        <taxon>Parasponia</taxon>
    </lineage>
</organism>
<reference evidence="2" key="1">
    <citation type="submission" date="2016-06" db="EMBL/GenBank/DDBJ databases">
        <title>Parallel loss of symbiosis genes in relatives of nitrogen-fixing non-legume Parasponia.</title>
        <authorList>
            <person name="Van Velzen R."/>
            <person name="Holmer R."/>
            <person name="Bu F."/>
            <person name="Rutten L."/>
            <person name="Van Zeijl A."/>
            <person name="Liu W."/>
            <person name="Santuari L."/>
            <person name="Cao Q."/>
            <person name="Sharma T."/>
            <person name="Shen D."/>
            <person name="Roswanjaya Y."/>
            <person name="Wardhani T."/>
            <person name="Kalhor M.S."/>
            <person name="Jansen J."/>
            <person name="Van den Hoogen J."/>
            <person name="Gungor B."/>
            <person name="Hartog M."/>
            <person name="Hontelez J."/>
            <person name="Verver J."/>
            <person name="Yang W.-C."/>
            <person name="Schijlen E."/>
            <person name="Repin R."/>
            <person name="Schilthuizen M."/>
            <person name="Schranz E."/>
            <person name="Heidstra R."/>
            <person name="Miyata K."/>
            <person name="Fedorova E."/>
            <person name="Kohlen W."/>
            <person name="Bisseling T."/>
            <person name="Smit S."/>
            <person name="Geurts R."/>
        </authorList>
    </citation>
    <scope>NUCLEOTIDE SEQUENCE [LARGE SCALE GENOMIC DNA]</scope>
    <source>
        <strain evidence="2">cv. WU1-14</strain>
    </source>
</reference>